<dbReference type="InterPro" id="IPR025398">
    <property type="entry name" value="DUF4371"/>
</dbReference>
<evidence type="ECO:0000259" key="1">
    <source>
        <dbReference type="Pfam" id="PF14291"/>
    </source>
</evidence>
<dbReference type="PANTHER" id="PTHR45749:SF37">
    <property type="entry name" value="OS05G0311600 PROTEIN"/>
    <property type="match status" value="1"/>
</dbReference>
<dbReference type="EnsemblMetazoa" id="Aqu2.1.26060_001">
    <property type="protein sequence ID" value="Aqu2.1.26060_001"/>
    <property type="gene ID" value="Aqu2.1.26060"/>
</dbReference>
<reference evidence="2" key="1">
    <citation type="submission" date="2017-05" db="UniProtKB">
        <authorList>
            <consortium name="EnsemblMetazoa"/>
        </authorList>
    </citation>
    <scope>IDENTIFICATION</scope>
</reference>
<dbReference type="OMA" id="ELYICHN"/>
<sequence>MEIALRGHREAVDSLNRGNFIEILLLLSRYDHVIQDRLQKGPRNALYTSHDIQNTIIHIMGQIVRQKISNDIQRAGYYSLLVDETKDISKKEQMSFVIRYVDPVSSNIAERFLTFIIAPNLTAEHLTQYILDTLSLYNINLSSMVSQGYLDERTITLKGCSKIKEIDANAIDEINSQSQNLFDMINEKEDTEVLQDAKSLAHSVSIILLLY</sequence>
<accession>A0A1X7UEJ2</accession>
<feature type="domain" description="DUF4371" evidence="1">
    <location>
        <begin position="3"/>
        <end position="150"/>
    </location>
</feature>
<dbReference type="PANTHER" id="PTHR45749">
    <property type="match status" value="1"/>
</dbReference>
<dbReference type="InParanoid" id="A0A1X7UEJ2"/>
<dbReference type="AlphaFoldDB" id="A0A1X7UEJ2"/>
<evidence type="ECO:0000313" key="2">
    <source>
        <dbReference type="EnsemblMetazoa" id="Aqu2.1.26060_001"/>
    </source>
</evidence>
<dbReference type="Pfam" id="PF14291">
    <property type="entry name" value="DUF4371"/>
    <property type="match status" value="1"/>
</dbReference>
<dbReference type="STRING" id="400682.A0A1X7UEJ2"/>
<dbReference type="OrthoDB" id="6606049at2759"/>
<name>A0A1X7UEJ2_AMPQE</name>
<protein>
    <recommendedName>
        <fullName evidence="1">DUF4371 domain-containing protein</fullName>
    </recommendedName>
</protein>
<proteinExistence type="predicted"/>
<organism evidence="2">
    <name type="scientific">Amphimedon queenslandica</name>
    <name type="common">Sponge</name>
    <dbReference type="NCBI Taxonomy" id="400682"/>
    <lineage>
        <taxon>Eukaryota</taxon>
        <taxon>Metazoa</taxon>
        <taxon>Porifera</taxon>
        <taxon>Demospongiae</taxon>
        <taxon>Heteroscleromorpha</taxon>
        <taxon>Haplosclerida</taxon>
        <taxon>Niphatidae</taxon>
        <taxon>Amphimedon</taxon>
    </lineage>
</organism>